<dbReference type="Gene3D" id="3.90.550.10">
    <property type="entry name" value="Spore Coat Polysaccharide Biosynthesis Protein SpsA, Chain A"/>
    <property type="match status" value="1"/>
</dbReference>
<keyword evidence="6" id="KW-0328">Glycosyltransferase</keyword>
<feature type="domain" description="Spore protein YkvP/CgeB glycosyl transferase-like" evidence="4">
    <location>
        <begin position="1171"/>
        <end position="1312"/>
    </location>
</feature>
<evidence type="ECO:0000259" key="3">
    <source>
        <dbReference type="Pfam" id="PF00535"/>
    </source>
</evidence>
<feature type="domain" description="Spore protein YkvP/CgeB glycosyl transferase-like" evidence="4">
    <location>
        <begin position="871"/>
        <end position="1012"/>
    </location>
</feature>
<accession>A0A023X1W3</accession>
<evidence type="ECO:0000313" key="7">
    <source>
        <dbReference type="Proteomes" id="UP000025229"/>
    </source>
</evidence>
<dbReference type="InterPro" id="IPR029044">
    <property type="entry name" value="Nucleotide-diphossugar_trans"/>
</dbReference>
<feature type="coiled-coil region" evidence="1">
    <location>
        <begin position="268"/>
        <end position="295"/>
    </location>
</feature>
<evidence type="ECO:0000313" key="5">
    <source>
        <dbReference type="EMBL" id="AHY46457.1"/>
    </source>
</evidence>
<dbReference type="Pfam" id="PF13524">
    <property type="entry name" value="Glyco_trans_1_2"/>
    <property type="match status" value="2"/>
</dbReference>
<feature type="region of interest" description="Disordered" evidence="2">
    <location>
        <begin position="356"/>
        <end position="406"/>
    </location>
</feature>
<dbReference type="RefSeq" id="WP_051589434.1">
    <property type="nucleotide sequence ID" value="NZ_CP007514.1"/>
</dbReference>
<dbReference type="PANTHER" id="PTHR43179:SF7">
    <property type="entry name" value="RHAMNOSYLTRANSFERASE WBBL"/>
    <property type="match status" value="1"/>
</dbReference>
<dbReference type="SUPFAM" id="SSF53335">
    <property type="entry name" value="S-adenosyl-L-methionine-dependent methyltransferases"/>
    <property type="match status" value="1"/>
</dbReference>
<dbReference type="eggNOG" id="COG1216">
    <property type="taxonomic scope" value="Bacteria"/>
</dbReference>
<dbReference type="Gene3D" id="3.40.50.2000">
    <property type="entry name" value="Glycogen Phosphorylase B"/>
    <property type="match status" value="2"/>
</dbReference>
<dbReference type="SUPFAM" id="SSF53756">
    <property type="entry name" value="UDP-Glycosyltransferase/glycogen phosphorylase"/>
    <property type="match status" value="2"/>
</dbReference>
<keyword evidence="1" id="KW-0175">Coiled coil</keyword>
<reference evidence="5 7" key="1">
    <citation type="submission" date="2014-03" db="EMBL/GenBank/DDBJ databases">
        <title>Complete genome sequence of the Radio-Resistant Rubrobacter radiotolerans RSPS-4.</title>
        <authorList>
            <person name="Egas C.C."/>
            <person name="Barroso C.C."/>
            <person name="Froufe H.J.C."/>
            <person name="Pacheco J.J."/>
            <person name="Albuquerque L.L."/>
            <person name="da Costa M.M.S."/>
        </authorList>
    </citation>
    <scope>NUCLEOTIDE SEQUENCE [LARGE SCALE GENOMIC DNA]</scope>
    <source>
        <strain evidence="5 7">RSPS-4</strain>
    </source>
</reference>
<keyword evidence="5" id="KW-0808">Transferase</keyword>
<dbReference type="InterPro" id="IPR029063">
    <property type="entry name" value="SAM-dependent_MTases_sf"/>
</dbReference>
<evidence type="ECO:0000259" key="4">
    <source>
        <dbReference type="Pfam" id="PF13524"/>
    </source>
</evidence>
<dbReference type="Pfam" id="PF00535">
    <property type="entry name" value="Glycos_transf_2"/>
    <property type="match status" value="1"/>
</dbReference>
<dbReference type="EC" id="2.4.-.-" evidence="6"/>
<dbReference type="EMBL" id="JAWXXX010000001">
    <property type="protein sequence ID" value="MDX5893864.1"/>
    <property type="molecule type" value="Genomic_DNA"/>
</dbReference>
<evidence type="ECO:0000313" key="6">
    <source>
        <dbReference type="EMBL" id="MDX5893864.1"/>
    </source>
</evidence>
<gene>
    <name evidence="5" type="ORF">RradSPS_1174</name>
    <name evidence="6" type="ORF">SIL72_07445</name>
</gene>
<protein>
    <submittedName>
        <fullName evidence="5">Glycosyl transferase family 2</fullName>
    </submittedName>
    <submittedName>
        <fullName evidence="6">Glycosyltransferase</fullName>
        <ecNumber evidence="6">2.4.-.-</ecNumber>
    </submittedName>
</protein>
<evidence type="ECO:0000256" key="1">
    <source>
        <dbReference type="SAM" id="Coils"/>
    </source>
</evidence>
<dbReference type="SUPFAM" id="SSF53448">
    <property type="entry name" value="Nucleotide-diphospho-sugar transferases"/>
    <property type="match status" value="1"/>
</dbReference>
<dbReference type="InterPro" id="IPR055259">
    <property type="entry name" value="YkvP/CgeB_Glyco_trans-like"/>
</dbReference>
<organism evidence="5 7">
    <name type="scientific">Rubrobacter radiotolerans</name>
    <name type="common">Arthrobacter radiotolerans</name>
    <dbReference type="NCBI Taxonomy" id="42256"/>
    <lineage>
        <taxon>Bacteria</taxon>
        <taxon>Bacillati</taxon>
        <taxon>Actinomycetota</taxon>
        <taxon>Rubrobacteria</taxon>
        <taxon>Rubrobacterales</taxon>
        <taxon>Rubrobacteraceae</taxon>
        <taxon>Rubrobacter</taxon>
    </lineage>
</organism>
<dbReference type="InterPro" id="IPR001173">
    <property type="entry name" value="Glyco_trans_2-like"/>
</dbReference>
<keyword evidence="7" id="KW-1185">Reference proteome</keyword>
<feature type="compositionally biased region" description="Low complexity" evidence="2">
    <location>
        <begin position="369"/>
        <end position="403"/>
    </location>
</feature>
<dbReference type="STRING" id="42256.RradSPS_1174"/>
<dbReference type="KEGG" id="rrd:RradSPS_1174"/>
<dbReference type="HOGENOM" id="CLU_258619_0_0_11"/>
<dbReference type="PATRIC" id="fig|42256.3.peg.1188"/>
<dbReference type="EMBL" id="CP007514">
    <property type="protein sequence ID" value="AHY46457.1"/>
    <property type="molecule type" value="Genomic_DNA"/>
</dbReference>
<dbReference type="eggNOG" id="COG4122">
    <property type="taxonomic scope" value="Bacteria"/>
</dbReference>
<dbReference type="Pfam" id="PF13578">
    <property type="entry name" value="Methyltransf_24"/>
    <property type="match status" value="1"/>
</dbReference>
<dbReference type="GO" id="GO:0016757">
    <property type="term" value="F:glycosyltransferase activity"/>
    <property type="evidence" value="ECO:0007669"/>
    <property type="project" value="UniProtKB-KW"/>
</dbReference>
<evidence type="ECO:0000256" key="2">
    <source>
        <dbReference type="SAM" id="MobiDB-lite"/>
    </source>
</evidence>
<dbReference type="Gene3D" id="3.40.50.150">
    <property type="entry name" value="Vaccinia Virus protein VP39"/>
    <property type="match status" value="1"/>
</dbReference>
<proteinExistence type="predicted"/>
<dbReference type="Proteomes" id="UP000025229">
    <property type="component" value="Chromosome"/>
</dbReference>
<sequence>MYRFWDVLIEPALEAVGAKVIVEIGSDTGANTKNLLAFCERNDGRLHVVDPLPKYDVAEWQARYGERLVFHRDLSLNVLGEIEGSDAVLIDGDHNWYTVFNELRLIEERSRTLSRPFPLVMLHDVGWPYGRRDLYYDPETIPPEYRQPHERRGMKVGFSGLPESGGMNTHLYNATHEGGPRNGVLTAVEDFIEASEEPFELLIVPALHGFAVLAPASLVEGNEALAELLRSFTAEGSALSRVVELVEGDRLGVEILRQETAALHARETSRLEGEVREMRDRQEKLTAQLDREKENVRRLVRWTEEINHSFGALLASRQWRTGRAVGEVYRRLRRQPRTPLAAERITAILREFKAWQRQSRRRGGGGGNPAKPAAGARAGKGPAPTKPSGPSGSSSGLGAVARRVGGRVRRLKPRMPRAVLAKRVRERLGPPLGLPAGLERWPAVSILVLNRDGLKHLKTLFAGLRDRTDYPSFEVVLVDNASTDGSVEFAESFAGGFGVRTVRNPGNVSFSVGNNQAAEVASGDLFLLLNNDVEPLEPGWLKELVAALEASGADASGARLLYPTARSSAVAGFSVQHRGIKFHSRTDFPQYYNLGSGENPLDERLGRDEACPAATAACLLVRPEAYRAVGGLTVGYRYGTEDVDFGLKLTAGGRKVISSGRTVLLHHEFGTQGVEGRAFVRLNRKNNRLLFGERWGPKLHREFLLEKLGKPGFWGEEPPHIAITVTSRDVSKGYGDWYTAHELGDALQKRGWNVTYLGEEEGEWYEPSERVDFLLVLLDSYNVSRISGVTTIAWVRNWTERWIERPWFHRFDVVLASSGISKEIIERRTAKAATLFPIATNPQRFRRTEPDQTYEADYVFTGNHWGPPRYLINNLDVRPEEKFLIFGKGWNAFPRLFRYAHGPLPYDRLPQLYSSAKLLLDDAAVSTLPYGSVNSRVFDALATGTLVVSNCESGVRELFDDDFPTYSDRASLRASLDLLLNDPERREELASRYREVVLREHTYEKRAQRLEDLLRERAEATSFCIKIGPPDWQRAVSWGDTYFARAMQRQLEKRGHPCLVQTLNEWDNFEGLRYDVAIHLKGLEPYVPKPAQFNVLWNISHPELVTPRECDKYDLVFVASERFARELNQKTETPVIVLEQATDPEVFFPETDPEYERELVFVGNSRGVERRILRDLLPTDRDLAVWGRLWEGRIDEKYLAGEFLPNSEVRKAYSSAAIVLNDHWDDMREHGFVSNRIYDALACGALVISDDLPEIEDRFGDAVVTYRTPEELRDLVDHYLANPEERRERGRRGWEKVLAGYTFEQRVERILAEVEKRAPESGFRKRILPSAGDAGMR</sequence>
<dbReference type="PANTHER" id="PTHR43179">
    <property type="entry name" value="RHAMNOSYLTRANSFERASE WBBL"/>
    <property type="match status" value="1"/>
</dbReference>
<feature type="domain" description="Glycosyltransferase 2-like" evidence="3">
    <location>
        <begin position="448"/>
        <end position="558"/>
    </location>
</feature>
<dbReference type="OrthoDB" id="2469560at2"/>
<dbReference type="Proteomes" id="UP001281130">
    <property type="component" value="Unassembled WGS sequence"/>
</dbReference>
<name>A0A023X1W3_RUBRA</name>
<dbReference type="eggNOG" id="COG4641">
    <property type="taxonomic scope" value="Bacteria"/>
</dbReference>
<reference evidence="6" key="2">
    <citation type="submission" date="2023-11" db="EMBL/GenBank/DDBJ databases">
        <title>MicrobeMod: A computational toolkit for identifying prokaryotic methylation and restriction-modification with nanopore sequencing.</title>
        <authorList>
            <person name="Crits-Christoph A."/>
            <person name="Kang S.C."/>
            <person name="Lee H."/>
            <person name="Ostrov N."/>
        </authorList>
    </citation>
    <scope>NUCLEOTIDE SEQUENCE</scope>
    <source>
        <strain evidence="6">ATCC 51242</strain>
    </source>
</reference>